<name>A0A914DHC4_9BILA</name>
<organism evidence="1 2">
    <name type="scientific">Acrobeloides nanus</name>
    <dbReference type="NCBI Taxonomy" id="290746"/>
    <lineage>
        <taxon>Eukaryota</taxon>
        <taxon>Metazoa</taxon>
        <taxon>Ecdysozoa</taxon>
        <taxon>Nematoda</taxon>
        <taxon>Chromadorea</taxon>
        <taxon>Rhabditida</taxon>
        <taxon>Tylenchina</taxon>
        <taxon>Cephalobomorpha</taxon>
        <taxon>Cephaloboidea</taxon>
        <taxon>Cephalobidae</taxon>
        <taxon>Acrobeloides</taxon>
    </lineage>
</organism>
<dbReference type="AlphaFoldDB" id="A0A914DHC4"/>
<protein>
    <submittedName>
        <fullName evidence="2">Uncharacterized protein</fullName>
    </submittedName>
</protein>
<keyword evidence="1" id="KW-1185">Reference proteome</keyword>
<evidence type="ECO:0000313" key="1">
    <source>
        <dbReference type="Proteomes" id="UP000887540"/>
    </source>
</evidence>
<dbReference type="Proteomes" id="UP000887540">
    <property type="component" value="Unplaced"/>
</dbReference>
<proteinExistence type="predicted"/>
<dbReference type="WBParaSite" id="ACRNAN_scaffold2520.g19600.t1">
    <property type="protein sequence ID" value="ACRNAN_scaffold2520.g19600.t1"/>
    <property type="gene ID" value="ACRNAN_scaffold2520.g19600"/>
</dbReference>
<reference evidence="2" key="1">
    <citation type="submission" date="2022-11" db="UniProtKB">
        <authorList>
            <consortium name="WormBaseParasite"/>
        </authorList>
    </citation>
    <scope>IDENTIFICATION</scope>
</reference>
<sequence>MKSMIHCSVSEVIEPLQSALFQDCSAEYSEIMDQIDSVRYYDQPNYDKIFKLIVGFAPTCRASVCLGGSPLADDLDQASLDTMKKQQLAEDWKQTARSNPIRRAQLFQD</sequence>
<evidence type="ECO:0000313" key="2">
    <source>
        <dbReference type="WBParaSite" id="ACRNAN_scaffold2520.g19600.t1"/>
    </source>
</evidence>
<accession>A0A914DHC4</accession>